<accession>A0ABT5R6I3</accession>
<dbReference type="RefSeq" id="WP_274166657.1">
    <property type="nucleotide sequence ID" value="NZ_JAJUBC010000036.1"/>
</dbReference>
<comment type="caution">
    <text evidence="2">The sequence shown here is derived from an EMBL/GenBank/DDBJ whole genome shotgun (WGS) entry which is preliminary data.</text>
</comment>
<dbReference type="Proteomes" id="UP001149400">
    <property type="component" value="Unassembled WGS sequence"/>
</dbReference>
<dbReference type="EMBL" id="JAJUBC010000036">
    <property type="protein sequence ID" value="MDD1795892.1"/>
    <property type="molecule type" value="Genomic_DNA"/>
</dbReference>
<keyword evidence="3" id="KW-1185">Reference proteome</keyword>
<evidence type="ECO:0000313" key="2">
    <source>
        <dbReference type="EMBL" id="MDD1795892.1"/>
    </source>
</evidence>
<evidence type="ECO:0000313" key="3">
    <source>
        <dbReference type="Proteomes" id="UP001149400"/>
    </source>
</evidence>
<gene>
    <name evidence="2" type="ORF">LRP50_22495</name>
</gene>
<organism evidence="2 3">
    <name type="scientific">Enterovibrio gelatinilyticus</name>
    <dbReference type="NCBI Taxonomy" id="2899819"/>
    <lineage>
        <taxon>Bacteria</taxon>
        <taxon>Pseudomonadati</taxon>
        <taxon>Pseudomonadota</taxon>
        <taxon>Gammaproteobacteria</taxon>
        <taxon>Vibrionales</taxon>
        <taxon>Vibrionaceae</taxon>
        <taxon>Enterovibrio</taxon>
    </lineage>
</organism>
<evidence type="ECO:0000256" key="1">
    <source>
        <dbReference type="SAM" id="Coils"/>
    </source>
</evidence>
<name>A0ABT5R6I3_9GAMM</name>
<reference evidence="2" key="1">
    <citation type="submission" date="2021-12" db="EMBL/GenBank/DDBJ databases">
        <title>Enterovibrio ZSDZ35 sp. nov. and Enterovibrio ZSDZ42 sp. nov., isolated from coastal seawater in Qingdao.</title>
        <authorList>
            <person name="Zhang P."/>
        </authorList>
    </citation>
    <scope>NUCLEOTIDE SEQUENCE</scope>
    <source>
        <strain evidence="2">ZSDZ42</strain>
    </source>
</reference>
<proteinExistence type="predicted"/>
<sequence length="282" mass="32653">MLKNWTVTTQAVKNGADGVIIRERYLLSQQHSNHRNTEQIMPIIGSPETSRRVALVGEQFRLNQKLNNHKGGRPLSSYAVEFCLTLPKGHRPSIEQWQSIVSDCCIHLARFMLLTPDEMKQYKSQIRAVLHQQPQQGRTGSGDHVHLIIGKVIGNKVLKVLQQKKGTSFIKQAFNAAVLKHVGLDYREYKPFELNRGKRLETWRYEHRNAEEAKHTQKLIAKLQAQADKWFKALEEFDLKQQNRQLNRMLKTFEELSSSALSEAQEEQVTTLRRKVHSLKRN</sequence>
<feature type="coiled-coil region" evidence="1">
    <location>
        <begin position="239"/>
        <end position="282"/>
    </location>
</feature>
<keyword evidence="1" id="KW-0175">Coiled coil</keyword>
<protein>
    <submittedName>
        <fullName evidence="2">Uncharacterized protein</fullName>
    </submittedName>
</protein>